<proteinExistence type="predicted"/>
<keyword evidence="2" id="KW-1185">Reference proteome</keyword>
<evidence type="ECO:0000313" key="1">
    <source>
        <dbReference type="EMBL" id="KAF2895447.1"/>
    </source>
</evidence>
<dbReference type="EMBL" id="VTPC01005906">
    <property type="protein sequence ID" value="KAF2895447.1"/>
    <property type="molecule type" value="Genomic_DNA"/>
</dbReference>
<name>A0A8K0D3D2_IGNLU</name>
<dbReference type="Proteomes" id="UP000801492">
    <property type="component" value="Unassembled WGS sequence"/>
</dbReference>
<dbReference type="AlphaFoldDB" id="A0A8K0D3D2"/>
<evidence type="ECO:0000313" key="2">
    <source>
        <dbReference type="Proteomes" id="UP000801492"/>
    </source>
</evidence>
<gene>
    <name evidence="1" type="ORF">ILUMI_10728</name>
</gene>
<organism evidence="1 2">
    <name type="scientific">Ignelater luminosus</name>
    <name type="common">Cucubano</name>
    <name type="synonym">Pyrophorus luminosus</name>
    <dbReference type="NCBI Taxonomy" id="2038154"/>
    <lineage>
        <taxon>Eukaryota</taxon>
        <taxon>Metazoa</taxon>
        <taxon>Ecdysozoa</taxon>
        <taxon>Arthropoda</taxon>
        <taxon>Hexapoda</taxon>
        <taxon>Insecta</taxon>
        <taxon>Pterygota</taxon>
        <taxon>Neoptera</taxon>
        <taxon>Endopterygota</taxon>
        <taxon>Coleoptera</taxon>
        <taxon>Polyphaga</taxon>
        <taxon>Elateriformia</taxon>
        <taxon>Elateroidea</taxon>
        <taxon>Elateridae</taxon>
        <taxon>Agrypninae</taxon>
        <taxon>Pyrophorini</taxon>
        <taxon>Ignelater</taxon>
    </lineage>
</organism>
<comment type="caution">
    <text evidence="1">The sequence shown here is derived from an EMBL/GenBank/DDBJ whole genome shotgun (WGS) entry which is preliminary data.</text>
</comment>
<protein>
    <submittedName>
        <fullName evidence="1">Uncharacterized protein</fullName>
    </submittedName>
</protein>
<accession>A0A8K0D3D2</accession>
<reference evidence="1" key="1">
    <citation type="submission" date="2019-08" db="EMBL/GenBank/DDBJ databases">
        <title>The genome of the North American firefly Photinus pyralis.</title>
        <authorList>
            <consortium name="Photinus pyralis genome working group"/>
            <person name="Fallon T.R."/>
            <person name="Sander Lower S.E."/>
            <person name="Weng J.-K."/>
        </authorList>
    </citation>
    <scope>NUCLEOTIDE SEQUENCE</scope>
    <source>
        <strain evidence="1">TRF0915ILg1</strain>
        <tissue evidence="1">Whole body</tissue>
    </source>
</reference>
<sequence length="122" mass="14060">MARRMDIAVKSKIKTLSDLSRSKRQIAKEVGFSERAVSKFSPRLEILIEERVPTERTRVLFTPTSEKTLTKQENEGKTAIVGQRKKNLGCFRMKKSPNLAWWAQMEESGYGENKESDLRKNV</sequence>